<accession>A0A2V1D2S7</accession>
<dbReference type="Gene3D" id="3.40.1050.10">
    <property type="entry name" value="Carbonic anhydrase"/>
    <property type="match status" value="1"/>
</dbReference>
<dbReference type="GO" id="GO:0008270">
    <property type="term" value="F:zinc ion binding"/>
    <property type="evidence" value="ECO:0007669"/>
    <property type="project" value="InterPro"/>
</dbReference>
<keyword evidence="6" id="KW-1185">Reference proteome</keyword>
<comment type="cofactor">
    <cofactor evidence="1">
        <name>Zn(2+)</name>
        <dbReference type="ChEBI" id="CHEBI:29105"/>
    </cofactor>
</comment>
<organism evidence="5 6">
    <name type="scientific">Periconia macrospinosa</name>
    <dbReference type="NCBI Taxonomy" id="97972"/>
    <lineage>
        <taxon>Eukaryota</taxon>
        <taxon>Fungi</taxon>
        <taxon>Dikarya</taxon>
        <taxon>Ascomycota</taxon>
        <taxon>Pezizomycotina</taxon>
        <taxon>Dothideomycetes</taxon>
        <taxon>Pleosporomycetidae</taxon>
        <taxon>Pleosporales</taxon>
        <taxon>Massarineae</taxon>
        <taxon>Periconiaceae</taxon>
        <taxon>Periconia</taxon>
    </lineage>
</organism>
<dbReference type="STRING" id="97972.A0A2V1D2S7"/>
<dbReference type="SUPFAM" id="SSF53056">
    <property type="entry name" value="beta-carbonic anhydrase, cab"/>
    <property type="match status" value="1"/>
</dbReference>
<keyword evidence="3" id="KW-0479">Metal-binding</keyword>
<evidence type="ECO:0000256" key="3">
    <source>
        <dbReference type="ARBA" id="ARBA00022723"/>
    </source>
</evidence>
<dbReference type="GO" id="GO:0004089">
    <property type="term" value="F:carbonate dehydratase activity"/>
    <property type="evidence" value="ECO:0007669"/>
    <property type="project" value="InterPro"/>
</dbReference>
<dbReference type="Proteomes" id="UP000244855">
    <property type="component" value="Unassembled WGS sequence"/>
</dbReference>
<evidence type="ECO:0000256" key="2">
    <source>
        <dbReference type="ARBA" id="ARBA00006217"/>
    </source>
</evidence>
<sequence>MATWDVLLERNRKYSETSHVPEALINEFKDKDIPPFFIDAFIVRNAGGRLKSCITDLIFIDAFTQGQAMKDIVIIHHTGKTLSLNKPLDLTVSLDCGFTHSTDEAMKDSLKENSPHLAGRIDQLYFGTFGSSAKLEESVREDLDFLRSEPLVRQEIKDNAKGYIYDIQTGRLNPVVDKP</sequence>
<evidence type="ECO:0000313" key="5">
    <source>
        <dbReference type="EMBL" id="PVH92318.1"/>
    </source>
</evidence>
<evidence type="ECO:0000256" key="1">
    <source>
        <dbReference type="ARBA" id="ARBA00001947"/>
    </source>
</evidence>
<evidence type="ECO:0000313" key="6">
    <source>
        <dbReference type="Proteomes" id="UP000244855"/>
    </source>
</evidence>
<name>A0A2V1D2S7_9PLEO</name>
<keyword evidence="4" id="KW-0862">Zinc</keyword>
<dbReference type="OrthoDB" id="10248475at2759"/>
<dbReference type="InterPro" id="IPR001765">
    <property type="entry name" value="Carbonic_anhydrase"/>
</dbReference>
<gene>
    <name evidence="5" type="ORF">DM02DRAFT_635458</name>
</gene>
<dbReference type="InterPro" id="IPR036874">
    <property type="entry name" value="Carbonic_anhydrase_sf"/>
</dbReference>
<reference evidence="5 6" key="1">
    <citation type="journal article" date="2018" name="Sci. Rep.">
        <title>Comparative genomics provides insights into the lifestyle and reveals functional heterogeneity of dark septate endophytic fungi.</title>
        <authorList>
            <person name="Knapp D.G."/>
            <person name="Nemeth J.B."/>
            <person name="Barry K."/>
            <person name="Hainaut M."/>
            <person name="Henrissat B."/>
            <person name="Johnson J."/>
            <person name="Kuo A."/>
            <person name="Lim J.H.P."/>
            <person name="Lipzen A."/>
            <person name="Nolan M."/>
            <person name="Ohm R.A."/>
            <person name="Tamas L."/>
            <person name="Grigoriev I.V."/>
            <person name="Spatafora J.W."/>
            <person name="Nagy L.G."/>
            <person name="Kovacs G.M."/>
        </authorList>
    </citation>
    <scope>NUCLEOTIDE SEQUENCE [LARGE SCALE GENOMIC DNA]</scope>
    <source>
        <strain evidence="5 6">DSE2036</strain>
    </source>
</reference>
<protein>
    <submittedName>
        <fullName evidence="5">Uncharacterized protein</fullName>
    </submittedName>
</protein>
<proteinExistence type="inferred from homology"/>
<dbReference type="EMBL" id="KZ805695">
    <property type="protein sequence ID" value="PVH92318.1"/>
    <property type="molecule type" value="Genomic_DNA"/>
</dbReference>
<comment type="similarity">
    <text evidence="2">Belongs to the beta-class carbonic anhydrase family.</text>
</comment>
<dbReference type="PANTHER" id="PTHR43175">
    <property type="entry name" value="CARBONIC ANHYDRASE"/>
    <property type="match status" value="1"/>
</dbReference>
<dbReference type="AlphaFoldDB" id="A0A2V1D2S7"/>
<dbReference type="PANTHER" id="PTHR43175:SF3">
    <property type="entry name" value="CARBON DISULFIDE HYDROLASE"/>
    <property type="match status" value="1"/>
</dbReference>
<evidence type="ECO:0000256" key="4">
    <source>
        <dbReference type="ARBA" id="ARBA00022833"/>
    </source>
</evidence>